<dbReference type="AlphaFoldDB" id="A0A699KP16"/>
<evidence type="ECO:0000313" key="1">
    <source>
        <dbReference type="EMBL" id="GFA98425.1"/>
    </source>
</evidence>
<organism evidence="1">
    <name type="scientific">Tanacetum cinerariifolium</name>
    <name type="common">Dalmatian daisy</name>
    <name type="synonym">Chrysanthemum cinerariifolium</name>
    <dbReference type="NCBI Taxonomy" id="118510"/>
    <lineage>
        <taxon>Eukaryota</taxon>
        <taxon>Viridiplantae</taxon>
        <taxon>Streptophyta</taxon>
        <taxon>Embryophyta</taxon>
        <taxon>Tracheophyta</taxon>
        <taxon>Spermatophyta</taxon>
        <taxon>Magnoliopsida</taxon>
        <taxon>eudicotyledons</taxon>
        <taxon>Gunneridae</taxon>
        <taxon>Pentapetalae</taxon>
        <taxon>asterids</taxon>
        <taxon>campanulids</taxon>
        <taxon>Asterales</taxon>
        <taxon>Asteraceae</taxon>
        <taxon>Asteroideae</taxon>
        <taxon>Anthemideae</taxon>
        <taxon>Anthemidinae</taxon>
        <taxon>Tanacetum</taxon>
    </lineage>
</organism>
<sequence length="59" mass="6373">NRMFTPISVAGSTYVYLGGSIPINVATLPNVDLLTDPLMPDLEDTANLQDTRIFSGAYL</sequence>
<reference evidence="1" key="1">
    <citation type="journal article" date="2019" name="Sci. Rep.">
        <title>Draft genome of Tanacetum cinerariifolium, the natural source of mosquito coil.</title>
        <authorList>
            <person name="Yamashiro T."/>
            <person name="Shiraishi A."/>
            <person name="Satake H."/>
            <person name="Nakayama K."/>
        </authorList>
    </citation>
    <scope>NUCLEOTIDE SEQUENCE</scope>
</reference>
<gene>
    <name evidence="1" type="ORF">Tci_670397</name>
</gene>
<feature type="non-terminal residue" evidence="1">
    <location>
        <position position="1"/>
    </location>
</feature>
<accession>A0A699KP16</accession>
<comment type="caution">
    <text evidence="1">The sequence shown here is derived from an EMBL/GenBank/DDBJ whole genome shotgun (WGS) entry which is preliminary data.</text>
</comment>
<proteinExistence type="predicted"/>
<protein>
    <submittedName>
        <fullName evidence="1">Uncharacterized protein</fullName>
    </submittedName>
</protein>
<dbReference type="EMBL" id="BKCJ010527410">
    <property type="protein sequence ID" value="GFA98425.1"/>
    <property type="molecule type" value="Genomic_DNA"/>
</dbReference>
<name>A0A699KP16_TANCI</name>